<evidence type="ECO:0000313" key="10">
    <source>
        <dbReference type="Proteomes" id="UP000821837"/>
    </source>
</evidence>
<dbReference type="SMART" id="SM00355">
    <property type="entry name" value="ZnF_C2H2"/>
    <property type="match status" value="4"/>
</dbReference>
<keyword evidence="10" id="KW-1185">Reference proteome</keyword>
<name>A0A9D4QEU5_RHISA</name>
<protein>
    <recommendedName>
        <fullName evidence="8">C2H2-type domain-containing protein</fullName>
    </recommendedName>
</protein>
<organism evidence="9 10">
    <name type="scientific">Rhipicephalus sanguineus</name>
    <name type="common">Brown dog tick</name>
    <name type="synonym">Ixodes sanguineus</name>
    <dbReference type="NCBI Taxonomy" id="34632"/>
    <lineage>
        <taxon>Eukaryota</taxon>
        <taxon>Metazoa</taxon>
        <taxon>Ecdysozoa</taxon>
        <taxon>Arthropoda</taxon>
        <taxon>Chelicerata</taxon>
        <taxon>Arachnida</taxon>
        <taxon>Acari</taxon>
        <taxon>Parasitiformes</taxon>
        <taxon>Ixodida</taxon>
        <taxon>Ixodoidea</taxon>
        <taxon>Ixodidae</taxon>
        <taxon>Rhipicephalinae</taxon>
        <taxon>Rhipicephalus</taxon>
        <taxon>Rhipicephalus</taxon>
    </lineage>
</organism>
<reference evidence="9" key="1">
    <citation type="journal article" date="2020" name="Cell">
        <title>Large-Scale Comparative Analyses of Tick Genomes Elucidate Their Genetic Diversity and Vector Capacities.</title>
        <authorList>
            <consortium name="Tick Genome and Microbiome Consortium (TIGMIC)"/>
            <person name="Jia N."/>
            <person name="Wang J."/>
            <person name="Shi W."/>
            <person name="Du L."/>
            <person name="Sun Y."/>
            <person name="Zhan W."/>
            <person name="Jiang J.F."/>
            <person name="Wang Q."/>
            <person name="Zhang B."/>
            <person name="Ji P."/>
            <person name="Bell-Sakyi L."/>
            <person name="Cui X.M."/>
            <person name="Yuan T.T."/>
            <person name="Jiang B.G."/>
            <person name="Yang W.F."/>
            <person name="Lam T.T."/>
            <person name="Chang Q.C."/>
            <person name="Ding S.J."/>
            <person name="Wang X.J."/>
            <person name="Zhu J.G."/>
            <person name="Ruan X.D."/>
            <person name="Zhao L."/>
            <person name="Wei J.T."/>
            <person name="Ye R.Z."/>
            <person name="Que T.C."/>
            <person name="Du C.H."/>
            <person name="Zhou Y.H."/>
            <person name="Cheng J.X."/>
            <person name="Dai P.F."/>
            <person name="Guo W.B."/>
            <person name="Han X.H."/>
            <person name="Huang E.J."/>
            <person name="Li L.F."/>
            <person name="Wei W."/>
            <person name="Gao Y.C."/>
            <person name="Liu J.Z."/>
            <person name="Shao H.Z."/>
            <person name="Wang X."/>
            <person name="Wang C.C."/>
            <person name="Yang T.C."/>
            <person name="Huo Q.B."/>
            <person name="Li W."/>
            <person name="Chen H.Y."/>
            <person name="Chen S.E."/>
            <person name="Zhou L.G."/>
            <person name="Ni X.B."/>
            <person name="Tian J.H."/>
            <person name="Sheng Y."/>
            <person name="Liu T."/>
            <person name="Pan Y.S."/>
            <person name="Xia L.Y."/>
            <person name="Li J."/>
            <person name="Zhao F."/>
            <person name="Cao W.C."/>
        </authorList>
    </citation>
    <scope>NUCLEOTIDE SEQUENCE</scope>
    <source>
        <strain evidence="9">Rsan-2018</strain>
    </source>
</reference>
<feature type="domain" description="C2H2-type" evidence="8">
    <location>
        <begin position="62"/>
        <end position="89"/>
    </location>
</feature>
<dbReference type="GO" id="GO:0006355">
    <property type="term" value="P:regulation of DNA-templated transcription"/>
    <property type="evidence" value="ECO:0007669"/>
    <property type="project" value="UniProtKB-ARBA"/>
</dbReference>
<evidence type="ECO:0000256" key="7">
    <source>
        <dbReference type="PROSITE-ProRule" id="PRU00042"/>
    </source>
</evidence>
<feature type="domain" description="C2H2-type" evidence="8">
    <location>
        <begin position="118"/>
        <end position="145"/>
    </location>
</feature>
<dbReference type="GO" id="GO:0005634">
    <property type="term" value="C:nucleus"/>
    <property type="evidence" value="ECO:0007669"/>
    <property type="project" value="UniProtKB-SubCell"/>
</dbReference>
<feature type="domain" description="C2H2-type" evidence="8">
    <location>
        <begin position="90"/>
        <end position="117"/>
    </location>
</feature>
<dbReference type="Pfam" id="PF00096">
    <property type="entry name" value="zf-C2H2"/>
    <property type="match status" value="2"/>
</dbReference>
<dbReference type="AlphaFoldDB" id="A0A9D4QEU5"/>
<dbReference type="PANTHER" id="PTHR16515">
    <property type="entry name" value="PR DOMAIN ZINC FINGER PROTEIN"/>
    <property type="match status" value="1"/>
</dbReference>
<evidence type="ECO:0000256" key="3">
    <source>
        <dbReference type="ARBA" id="ARBA00022737"/>
    </source>
</evidence>
<evidence type="ECO:0000259" key="8">
    <source>
        <dbReference type="PROSITE" id="PS50157"/>
    </source>
</evidence>
<dbReference type="PANTHER" id="PTHR16515:SF49">
    <property type="entry name" value="GASTRULA ZINC FINGER PROTEIN XLCGF49.1-LIKE-RELATED"/>
    <property type="match status" value="1"/>
</dbReference>
<keyword evidence="3" id="KW-0677">Repeat</keyword>
<dbReference type="InterPro" id="IPR013087">
    <property type="entry name" value="Znf_C2H2_type"/>
</dbReference>
<dbReference type="FunFam" id="3.30.160.60:FF:000446">
    <property type="entry name" value="Zinc finger protein"/>
    <property type="match status" value="2"/>
</dbReference>
<reference evidence="9" key="2">
    <citation type="submission" date="2021-09" db="EMBL/GenBank/DDBJ databases">
        <authorList>
            <person name="Jia N."/>
            <person name="Wang J."/>
            <person name="Shi W."/>
            <person name="Du L."/>
            <person name="Sun Y."/>
            <person name="Zhan W."/>
            <person name="Jiang J."/>
            <person name="Wang Q."/>
            <person name="Zhang B."/>
            <person name="Ji P."/>
            <person name="Sakyi L.B."/>
            <person name="Cui X."/>
            <person name="Yuan T."/>
            <person name="Jiang B."/>
            <person name="Yang W."/>
            <person name="Lam T.T.-Y."/>
            <person name="Chang Q."/>
            <person name="Ding S."/>
            <person name="Wang X."/>
            <person name="Zhu J."/>
            <person name="Ruan X."/>
            <person name="Zhao L."/>
            <person name="Wei J."/>
            <person name="Que T."/>
            <person name="Du C."/>
            <person name="Cheng J."/>
            <person name="Dai P."/>
            <person name="Han X."/>
            <person name="Huang E."/>
            <person name="Gao Y."/>
            <person name="Liu J."/>
            <person name="Shao H."/>
            <person name="Ye R."/>
            <person name="Li L."/>
            <person name="Wei W."/>
            <person name="Wang X."/>
            <person name="Wang C."/>
            <person name="Huo Q."/>
            <person name="Li W."/>
            <person name="Guo W."/>
            <person name="Chen H."/>
            <person name="Chen S."/>
            <person name="Zhou L."/>
            <person name="Zhou L."/>
            <person name="Ni X."/>
            <person name="Tian J."/>
            <person name="Zhou Y."/>
            <person name="Sheng Y."/>
            <person name="Liu T."/>
            <person name="Pan Y."/>
            <person name="Xia L."/>
            <person name="Li J."/>
            <person name="Zhao F."/>
            <person name="Cao W."/>
        </authorList>
    </citation>
    <scope>NUCLEOTIDE SEQUENCE</scope>
    <source>
        <strain evidence="9">Rsan-2018</strain>
        <tissue evidence="9">Larvae</tissue>
    </source>
</reference>
<accession>A0A9D4QEU5</accession>
<dbReference type="VEuPathDB" id="VectorBase:RSAN_034691"/>
<comment type="subcellular location">
    <subcellularLocation>
        <location evidence="1">Nucleus</location>
    </subcellularLocation>
</comment>
<feature type="domain" description="C2H2-type" evidence="8">
    <location>
        <begin position="146"/>
        <end position="171"/>
    </location>
</feature>
<dbReference type="EMBL" id="JABSTV010001246">
    <property type="protein sequence ID" value="KAH7976522.1"/>
    <property type="molecule type" value="Genomic_DNA"/>
</dbReference>
<dbReference type="FunFam" id="3.30.160.60:FF:002343">
    <property type="entry name" value="Zinc finger protein 33A"/>
    <property type="match status" value="1"/>
</dbReference>
<evidence type="ECO:0000256" key="4">
    <source>
        <dbReference type="ARBA" id="ARBA00022771"/>
    </source>
</evidence>
<dbReference type="Proteomes" id="UP000821837">
    <property type="component" value="Chromosome 10"/>
</dbReference>
<dbReference type="PROSITE" id="PS00028">
    <property type="entry name" value="ZINC_FINGER_C2H2_1"/>
    <property type="match status" value="3"/>
</dbReference>
<dbReference type="VEuPathDB" id="VectorBase:RSAN_039271"/>
<keyword evidence="5" id="KW-0862">Zinc</keyword>
<sequence>MPIIVSCRSLSRKVVDNVPDWPSSATVSNLPAKTAVNASSCEEATSVTTDDISGKVSCPKTFSCQLCPYKAKYPSVLAQHQRTHSNERPYKCDVCALTFKREHHLLVHQRIHTGEKQFKCSICSHACVTKFALVSHMRRHTGEKPYQCTHCPARFAYTYQLKHHMIMKEHT</sequence>
<evidence type="ECO:0000256" key="5">
    <source>
        <dbReference type="ARBA" id="ARBA00022833"/>
    </source>
</evidence>
<evidence type="ECO:0000313" key="9">
    <source>
        <dbReference type="EMBL" id="KAH7976522.1"/>
    </source>
</evidence>
<dbReference type="InterPro" id="IPR050331">
    <property type="entry name" value="Zinc_finger"/>
</dbReference>
<evidence type="ECO:0000256" key="6">
    <source>
        <dbReference type="ARBA" id="ARBA00023242"/>
    </source>
</evidence>
<keyword evidence="2" id="KW-0479">Metal-binding</keyword>
<keyword evidence="6" id="KW-0539">Nucleus</keyword>
<dbReference type="InterPro" id="IPR036236">
    <property type="entry name" value="Znf_C2H2_sf"/>
</dbReference>
<gene>
    <name evidence="9" type="ORF">HPB52_015753</name>
</gene>
<dbReference type="SUPFAM" id="SSF57667">
    <property type="entry name" value="beta-beta-alpha zinc fingers"/>
    <property type="match status" value="2"/>
</dbReference>
<evidence type="ECO:0000256" key="2">
    <source>
        <dbReference type="ARBA" id="ARBA00022723"/>
    </source>
</evidence>
<evidence type="ECO:0000256" key="1">
    <source>
        <dbReference type="ARBA" id="ARBA00004123"/>
    </source>
</evidence>
<dbReference type="GO" id="GO:0008270">
    <property type="term" value="F:zinc ion binding"/>
    <property type="evidence" value="ECO:0007669"/>
    <property type="project" value="UniProtKB-KW"/>
</dbReference>
<proteinExistence type="predicted"/>
<dbReference type="PROSITE" id="PS50157">
    <property type="entry name" value="ZINC_FINGER_C2H2_2"/>
    <property type="match status" value="4"/>
</dbReference>
<comment type="caution">
    <text evidence="9">The sequence shown here is derived from an EMBL/GenBank/DDBJ whole genome shotgun (WGS) entry which is preliminary data.</text>
</comment>
<keyword evidence="4 7" id="KW-0863">Zinc-finger</keyword>
<dbReference type="Pfam" id="PF13894">
    <property type="entry name" value="zf-C2H2_4"/>
    <property type="match status" value="1"/>
</dbReference>
<dbReference type="Gene3D" id="3.30.160.60">
    <property type="entry name" value="Classic Zinc Finger"/>
    <property type="match status" value="4"/>
</dbReference>